<dbReference type="SUPFAM" id="SSF48403">
    <property type="entry name" value="Ankyrin repeat"/>
    <property type="match status" value="1"/>
</dbReference>
<feature type="non-terminal residue" evidence="2">
    <location>
        <position position="175"/>
    </location>
</feature>
<reference evidence="2" key="1">
    <citation type="submission" date="2018-05" db="EMBL/GenBank/DDBJ databases">
        <authorList>
            <person name="Lanie J.A."/>
            <person name="Ng W.-L."/>
            <person name="Kazmierczak K.M."/>
            <person name="Andrzejewski T.M."/>
            <person name="Davidsen T.M."/>
            <person name="Wayne K.J."/>
            <person name="Tettelin H."/>
            <person name="Glass J.I."/>
            <person name="Rusch D."/>
            <person name="Podicherti R."/>
            <person name="Tsui H.-C.T."/>
            <person name="Winkler M.E."/>
        </authorList>
    </citation>
    <scope>NUCLEOTIDE SEQUENCE</scope>
</reference>
<keyword evidence="1" id="KW-0812">Transmembrane</keyword>
<evidence type="ECO:0000313" key="2">
    <source>
        <dbReference type="EMBL" id="SVD89664.1"/>
    </source>
</evidence>
<keyword evidence="1" id="KW-0472">Membrane</keyword>
<dbReference type="Gene3D" id="1.25.40.20">
    <property type="entry name" value="Ankyrin repeat-containing domain"/>
    <property type="match status" value="1"/>
</dbReference>
<keyword evidence="1" id="KW-1133">Transmembrane helix</keyword>
<protein>
    <submittedName>
        <fullName evidence="2">Uncharacterized protein</fullName>
    </submittedName>
</protein>
<feature type="transmembrane region" description="Helical" evidence="1">
    <location>
        <begin position="35"/>
        <end position="53"/>
    </location>
</feature>
<accession>A0A382Z2B6</accession>
<dbReference type="PROSITE" id="PS51257">
    <property type="entry name" value="PROKAR_LIPOPROTEIN"/>
    <property type="match status" value="1"/>
</dbReference>
<dbReference type="AlphaFoldDB" id="A0A382Z2B6"/>
<proteinExistence type="predicted"/>
<feature type="transmembrane region" description="Helical" evidence="1">
    <location>
        <begin position="88"/>
        <end position="114"/>
    </location>
</feature>
<evidence type="ECO:0000256" key="1">
    <source>
        <dbReference type="SAM" id="Phobius"/>
    </source>
</evidence>
<name>A0A382Z2B6_9ZZZZ</name>
<dbReference type="InterPro" id="IPR036770">
    <property type="entry name" value="Ankyrin_rpt-contain_sf"/>
</dbReference>
<dbReference type="EMBL" id="UINC01180459">
    <property type="protein sequence ID" value="SVD89664.1"/>
    <property type="molecule type" value="Genomic_DNA"/>
</dbReference>
<organism evidence="2">
    <name type="scientific">marine metagenome</name>
    <dbReference type="NCBI Taxonomy" id="408172"/>
    <lineage>
        <taxon>unclassified sequences</taxon>
        <taxon>metagenomes</taxon>
        <taxon>ecological metagenomes</taxon>
    </lineage>
</organism>
<sequence length="175" mass="19222">MKHLLLTTIAAVLLVGCSDSKIPLFETTGSWSNDILLFSLIQLVFIFVIYWSYSSIKTEIKDGWTVSGGGENLGSISRIKKSDHPISFYYEASIHYVILVITLSFIVIASYGLLKTDIFRSAIRNDIEAVKQHLNDGTEVNAKDKDGETPLDLASGATADLLRKHGGKTGEELKA</sequence>
<gene>
    <name evidence="2" type="ORF">METZ01_LOCUS442518</name>
</gene>